<proteinExistence type="predicted"/>
<protein>
    <submittedName>
        <fullName evidence="2">OLC1v1015946C1</fullName>
    </submittedName>
</protein>
<evidence type="ECO:0000313" key="3">
    <source>
        <dbReference type="Proteomes" id="UP001161247"/>
    </source>
</evidence>
<feature type="transmembrane region" description="Helical" evidence="1">
    <location>
        <begin position="57"/>
        <end position="84"/>
    </location>
</feature>
<keyword evidence="1" id="KW-0472">Membrane</keyword>
<evidence type="ECO:0000256" key="1">
    <source>
        <dbReference type="SAM" id="Phobius"/>
    </source>
</evidence>
<keyword evidence="3" id="KW-1185">Reference proteome</keyword>
<name>A0AAV1E4T8_OLDCO</name>
<dbReference type="EMBL" id="OX459125">
    <property type="protein sequence ID" value="CAI9115110.1"/>
    <property type="molecule type" value="Genomic_DNA"/>
</dbReference>
<reference evidence="2" key="1">
    <citation type="submission" date="2023-03" db="EMBL/GenBank/DDBJ databases">
        <authorList>
            <person name="Julca I."/>
        </authorList>
    </citation>
    <scope>NUCLEOTIDE SEQUENCE</scope>
</reference>
<gene>
    <name evidence="2" type="ORF">OLC1_LOCUS21695</name>
</gene>
<dbReference type="Proteomes" id="UP001161247">
    <property type="component" value="Chromosome 8"/>
</dbReference>
<evidence type="ECO:0000313" key="2">
    <source>
        <dbReference type="EMBL" id="CAI9115110.1"/>
    </source>
</evidence>
<sequence length="103" mass="11741">MTDLLDTSLDTISQICLASWDCRINMWDCSGSQDDGSAQHGLLKMVDSFSLSSSDHIFVHFFSLSSSAHILISAFSPVLVYKYVFDKHYKFMRIILTLRSFHL</sequence>
<organism evidence="2 3">
    <name type="scientific">Oldenlandia corymbosa var. corymbosa</name>
    <dbReference type="NCBI Taxonomy" id="529605"/>
    <lineage>
        <taxon>Eukaryota</taxon>
        <taxon>Viridiplantae</taxon>
        <taxon>Streptophyta</taxon>
        <taxon>Embryophyta</taxon>
        <taxon>Tracheophyta</taxon>
        <taxon>Spermatophyta</taxon>
        <taxon>Magnoliopsida</taxon>
        <taxon>eudicotyledons</taxon>
        <taxon>Gunneridae</taxon>
        <taxon>Pentapetalae</taxon>
        <taxon>asterids</taxon>
        <taxon>lamiids</taxon>
        <taxon>Gentianales</taxon>
        <taxon>Rubiaceae</taxon>
        <taxon>Rubioideae</taxon>
        <taxon>Spermacoceae</taxon>
        <taxon>Hedyotis-Oldenlandia complex</taxon>
        <taxon>Oldenlandia</taxon>
    </lineage>
</organism>
<keyword evidence="1" id="KW-1133">Transmembrane helix</keyword>
<keyword evidence="1" id="KW-0812">Transmembrane</keyword>
<accession>A0AAV1E4T8</accession>
<dbReference type="AlphaFoldDB" id="A0AAV1E4T8"/>